<keyword evidence="1 4" id="KW-0349">Heme</keyword>
<evidence type="ECO:0000259" key="7">
    <source>
        <dbReference type="PROSITE" id="PS51007"/>
    </source>
</evidence>
<dbReference type="GO" id="GO:0009055">
    <property type="term" value="F:electron transfer activity"/>
    <property type="evidence" value="ECO:0007669"/>
    <property type="project" value="InterPro"/>
</dbReference>
<dbReference type="eggNOG" id="COG2133">
    <property type="taxonomic scope" value="Bacteria"/>
</dbReference>
<proteinExistence type="predicted"/>
<name>D2R5B3_PIRSD</name>
<dbReference type="SUPFAM" id="SSF48371">
    <property type="entry name" value="ARM repeat"/>
    <property type="match status" value="1"/>
</dbReference>
<organism evidence="8 9">
    <name type="scientific">Pirellula staleyi (strain ATCC 27377 / DSM 6068 / ICPB 4128)</name>
    <name type="common">Pirella staleyi</name>
    <dbReference type="NCBI Taxonomy" id="530564"/>
    <lineage>
        <taxon>Bacteria</taxon>
        <taxon>Pseudomonadati</taxon>
        <taxon>Planctomycetota</taxon>
        <taxon>Planctomycetia</taxon>
        <taxon>Pirellulales</taxon>
        <taxon>Pirellulaceae</taxon>
        <taxon>Pirellula</taxon>
    </lineage>
</organism>
<evidence type="ECO:0000256" key="5">
    <source>
        <dbReference type="SAM" id="MobiDB-lite"/>
    </source>
</evidence>
<dbReference type="InterPro" id="IPR011042">
    <property type="entry name" value="6-blade_b-propeller_TolB-like"/>
</dbReference>
<evidence type="ECO:0000256" key="2">
    <source>
        <dbReference type="ARBA" id="ARBA00022723"/>
    </source>
</evidence>
<dbReference type="STRING" id="530564.Psta_0686"/>
<dbReference type="OrthoDB" id="9770043at2"/>
<feature type="compositionally biased region" description="Low complexity" evidence="5">
    <location>
        <begin position="29"/>
        <end position="45"/>
    </location>
</feature>
<evidence type="ECO:0000256" key="6">
    <source>
        <dbReference type="SAM" id="SignalP"/>
    </source>
</evidence>
<dbReference type="GO" id="GO:0046872">
    <property type="term" value="F:metal ion binding"/>
    <property type="evidence" value="ECO:0007669"/>
    <property type="project" value="UniProtKB-KW"/>
</dbReference>
<evidence type="ECO:0000256" key="3">
    <source>
        <dbReference type="ARBA" id="ARBA00023004"/>
    </source>
</evidence>
<dbReference type="Gene3D" id="2.120.10.30">
    <property type="entry name" value="TolB, C-terminal domain"/>
    <property type="match status" value="1"/>
</dbReference>
<feature type="chain" id="PRO_5003036057" evidence="6">
    <location>
        <begin position="27"/>
        <end position="1181"/>
    </location>
</feature>
<dbReference type="InterPro" id="IPR009056">
    <property type="entry name" value="Cyt_c-like_dom"/>
</dbReference>
<dbReference type="InterPro" id="IPR013428">
    <property type="entry name" value="Membrane-bound_put_N"/>
</dbReference>
<dbReference type="InterPro" id="IPR011989">
    <property type="entry name" value="ARM-like"/>
</dbReference>
<dbReference type="eggNOG" id="COG1413">
    <property type="taxonomic scope" value="Bacteria"/>
</dbReference>
<dbReference type="InterPro" id="IPR016024">
    <property type="entry name" value="ARM-type_fold"/>
</dbReference>
<sequence length="1181" mass="128466" precursor="true">MPASRFLRPILLALLALLFCTAELPAVDPATTPSADSSQSAAAAQLGMVDPPLPDGTEAGKAQIGGFRVPQPLVVELFAAEPQLASPVAIGLDEQNRVYVAEEFRFNRGTEENRTRPFFLEDDLQLKTTADRLAMYEKYADRFEGGMNWFRKYSDQIRRVVDTDGDGKADQSTVFLTGLNDPLDGLASGVLAYRGNIYVTNIPKLYALRDDDGNGVADEKHAILDGFGVNCAFLGHDLHGLVIGPDGRLYFSVGDRGFHVKTKEGTTLSQPRRGAVFRCELDGSKLEVVHTGLRNPQELAFTDKGQLFTADNNCDKGDHSRLVWILKGADSGWNMAYQTIPQPYETGPWHAEKIWYVDGEPSTIGVRPACYLPPVGKLGAGPSGLAFHSGVGFAPELRGRFFHCNYTGNGGIESIAIERSGSSYKITKHEDFLKPISATDCDFGYDGKLYVSDFVGLDWSGKTRGGRIYTVSDPSQKELAITKEVQRFFAEGFEKKPSSQLASILAHDDYRARHRAQLMLVERATEETKASKTEAFDLLMAAAKSDESLKAKLHGIWGLGILIRTPHAIELNQRYDAATLLLATLDHPDIDIVAATCTALGEAYSLFPKALQTGVPAKLEALAASDDPARAFHALMALGDCCTTFKLATVLQTQLPRTETDSYLRHAVVYYLVHSASIDNIVALAKSENANDRLVATLVLRCWSDPTELGWKRESDAKVATAIQQLLEDADLVVATEAARVVNDLPIPALLPALANQAQRLTQGSLQVPDALARRVIEANFALAQEGSLDQLIAMVQSPLFSVTVRQETLAALRVWDQPSQRNRATGVWREVSGGNQQLLDKRLKEEVPRFLAAASSDLIPQIIELIDARKLATDDTSIVDIATNDRLPATARAFALKILVDRKSPQAIAIATKFTSDPVPAIRVASLEAFLTLDQEQGIAKLLARMSSADAYPSEKQAAIRLLSKLDKPEAIAAVVQQIEALKSGELTTALRLEAITAAAEPKVNEKLSAEVKQLLADRAKLAPIERLSTTLEGGNADHGRDIFYGHAQAQCARCHKIEERGGIAGPDLSGIGLRGSREHLLESIITPDTKIAPGFGTINLLLADGTTVTGVIKEENEQSIMLELASGEKRLIAAEDIEQRSTPKSAMPQMLTVLSESQIRDLIEYLSQQKIGPKPSVSE</sequence>
<dbReference type="AlphaFoldDB" id="D2R5B3"/>
<dbReference type="NCBIfam" id="TIGR02604">
    <property type="entry name" value="Piru_Ver_Nterm"/>
    <property type="match status" value="1"/>
</dbReference>
<dbReference type="eggNOG" id="COG3474">
    <property type="taxonomic scope" value="Bacteria"/>
</dbReference>
<dbReference type="KEGG" id="psl:Psta_0686"/>
<feature type="region of interest" description="Disordered" evidence="5">
    <location>
        <begin position="29"/>
        <end position="62"/>
    </location>
</feature>
<dbReference type="Proteomes" id="UP000001887">
    <property type="component" value="Chromosome"/>
</dbReference>
<dbReference type="Pfam" id="PF23500">
    <property type="entry name" value="DUF7133"/>
    <property type="match status" value="1"/>
</dbReference>
<keyword evidence="9" id="KW-1185">Reference proteome</keyword>
<dbReference type="GO" id="GO:0020037">
    <property type="term" value="F:heme binding"/>
    <property type="evidence" value="ECO:0007669"/>
    <property type="project" value="InterPro"/>
</dbReference>
<reference evidence="8 9" key="1">
    <citation type="journal article" date="2009" name="Stand. Genomic Sci.">
        <title>Complete genome sequence of Pirellula staleyi type strain (ATCC 27377).</title>
        <authorList>
            <person name="Clum A."/>
            <person name="Tindall B.J."/>
            <person name="Sikorski J."/>
            <person name="Ivanova N."/>
            <person name="Mavrommatis K."/>
            <person name="Lucas S."/>
            <person name="Glavina del Rio T."/>
            <person name="Nolan M."/>
            <person name="Chen F."/>
            <person name="Tice H."/>
            <person name="Pitluck S."/>
            <person name="Cheng J.F."/>
            <person name="Chertkov O."/>
            <person name="Brettin T."/>
            <person name="Han C."/>
            <person name="Detter J.C."/>
            <person name="Kuske C."/>
            <person name="Bruce D."/>
            <person name="Goodwin L."/>
            <person name="Ovchinikova G."/>
            <person name="Pati A."/>
            <person name="Mikhailova N."/>
            <person name="Chen A."/>
            <person name="Palaniappan K."/>
            <person name="Land M."/>
            <person name="Hauser L."/>
            <person name="Chang Y.J."/>
            <person name="Jeffries C.D."/>
            <person name="Chain P."/>
            <person name="Rohde M."/>
            <person name="Goker M."/>
            <person name="Bristow J."/>
            <person name="Eisen J.A."/>
            <person name="Markowitz V."/>
            <person name="Hugenholtz P."/>
            <person name="Kyrpides N.C."/>
            <person name="Klenk H.P."/>
            <person name="Lapidus A."/>
        </authorList>
    </citation>
    <scope>NUCLEOTIDE SEQUENCE [LARGE SCALE GENOMIC DNA]</scope>
    <source>
        <strain evidence="9">ATCC 27377 / DSM 6068 / ICPB 4128</strain>
    </source>
</reference>
<keyword evidence="6" id="KW-0732">Signal</keyword>
<dbReference type="HOGENOM" id="CLU_004500_0_0_0"/>
<keyword evidence="2 4" id="KW-0479">Metal-binding</keyword>
<dbReference type="SUPFAM" id="SSF46626">
    <property type="entry name" value="Cytochrome c"/>
    <property type="match status" value="1"/>
</dbReference>
<feature type="domain" description="Cytochrome c" evidence="7">
    <location>
        <begin position="1036"/>
        <end position="1172"/>
    </location>
</feature>
<gene>
    <name evidence="8" type="ordered locus">Psta_0686</name>
</gene>
<feature type="signal peptide" evidence="6">
    <location>
        <begin position="1"/>
        <end position="26"/>
    </location>
</feature>
<dbReference type="PANTHER" id="PTHR33546:SF1">
    <property type="entry name" value="LARGE, MULTIFUNCTIONAL SECRETED PROTEIN"/>
    <property type="match status" value="1"/>
</dbReference>
<dbReference type="Gene3D" id="1.25.10.10">
    <property type="entry name" value="Leucine-rich Repeat Variant"/>
    <property type="match status" value="1"/>
</dbReference>
<dbReference type="InterPro" id="IPR055557">
    <property type="entry name" value="DUF7133"/>
</dbReference>
<dbReference type="InterPro" id="IPR036909">
    <property type="entry name" value="Cyt_c-like_dom_sf"/>
</dbReference>
<dbReference type="PROSITE" id="PS51007">
    <property type="entry name" value="CYTC"/>
    <property type="match status" value="1"/>
</dbReference>
<evidence type="ECO:0000313" key="8">
    <source>
        <dbReference type="EMBL" id="ADB15372.1"/>
    </source>
</evidence>
<keyword evidence="3 4" id="KW-0408">Iron</keyword>
<protein>
    <submittedName>
        <fullName evidence="8">Membrane-bound dehydrogenase domain protein</fullName>
    </submittedName>
</protein>
<dbReference type="NCBIfam" id="TIGR02603">
    <property type="entry name" value="CxxCH_TIGR02603"/>
    <property type="match status" value="1"/>
</dbReference>
<evidence type="ECO:0000313" key="9">
    <source>
        <dbReference type="Proteomes" id="UP000001887"/>
    </source>
</evidence>
<accession>D2R5B3</accession>
<dbReference type="Gene3D" id="1.10.760.10">
    <property type="entry name" value="Cytochrome c-like domain"/>
    <property type="match status" value="1"/>
</dbReference>
<dbReference type="EMBL" id="CP001848">
    <property type="protein sequence ID" value="ADB15372.1"/>
    <property type="molecule type" value="Genomic_DNA"/>
</dbReference>
<dbReference type="SUPFAM" id="SSF50952">
    <property type="entry name" value="Soluble quinoprotein glucose dehydrogenase"/>
    <property type="match status" value="1"/>
</dbReference>
<dbReference type="PANTHER" id="PTHR33546">
    <property type="entry name" value="LARGE, MULTIFUNCTIONAL SECRETED PROTEIN-RELATED"/>
    <property type="match status" value="1"/>
</dbReference>
<dbReference type="InterPro" id="IPR013427">
    <property type="entry name" value="Haem-bd_dom_put"/>
</dbReference>
<evidence type="ECO:0000256" key="4">
    <source>
        <dbReference type="PROSITE-ProRule" id="PRU00433"/>
    </source>
</evidence>
<evidence type="ECO:0000256" key="1">
    <source>
        <dbReference type="ARBA" id="ARBA00022617"/>
    </source>
</evidence>
<dbReference type="InterPro" id="IPR011041">
    <property type="entry name" value="Quinoprot_gluc/sorb_DH_b-prop"/>
</dbReference>